<feature type="region of interest" description="Disordered" evidence="1">
    <location>
        <begin position="374"/>
        <end position="398"/>
    </location>
</feature>
<proteinExistence type="predicted"/>
<name>A0A812MDJ8_9DINO</name>
<reference evidence="2" key="1">
    <citation type="submission" date="2021-02" db="EMBL/GenBank/DDBJ databases">
        <authorList>
            <person name="Dougan E. K."/>
            <person name="Rhodes N."/>
            <person name="Thang M."/>
            <person name="Chan C."/>
        </authorList>
    </citation>
    <scope>NUCLEOTIDE SEQUENCE</scope>
</reference>
<evidence type="ECO:0000256" key="1">
    <source>
        <dbReference type="SAM" id="MobiDB-lite"/>
    </source>
</evidence>
<organism evidence="2 3">
    <name type="scientific">Symbiodinium natans</name>
    <dbReference type="NCBI Taxonomy" id="878477"/>
    <lineage>
        <taxon>Eukaryota</taxon>
        <taxon>Sar</taxon>
        <taxon>Alveolata</taxon>
        <taxon>Dinophyceae</taxon>
        <taxon>Suessiales</taxon>
        <taxon>Symbiodiniaceae</taxon>
        <taxon>Symbiodinium</taxon>
    </lineage>
</organism>
<evidence type="ECO:0000313" key="3">
    <source>
        <dbReference type="Proteomes" id="UP000604046"/>
    </source>
</evidence>
<gene>
    <name evidence="2" type="primary">HERC2</name>
    <name evidence="2" type="ORF">SNAT2548_LOCUS14005</name>
</gene>
<accession>A0A812MDJ8</accession>
<evidence type="ECO:0000313" key="2">
    <source>
        <dbReference type="EMBL" id="CAE7265264.1"/>
    </source>
</evidence>
<feature type="region of interest" description="Disordered" evidence="1">
    <location>
        <begin position="1"/>
        <end position="24"/>
    </location>
</feature>
<protein>
    <submittedName>
        <fullName evidence="2">HERC2 protein</fullName>
    </submittedName>
</protein>
<comment type="caution">
    <text evidence="2">The sequence shown here is derived from an EMBL/GenBank/DDBJ whole genome shotgun (WGS) entry which is preliminary data.</text>
</comment>
<dbReference type="Proteomes" id="UP000604046">
    <property type="component" value="Unassembled WGS sequence"/>
</dbReference>
<sequence>MTFALSPSLQAPVHRRPEEDAGAESAAEVLEESLTLPFRYGAPSLFPEALVGPWVRGYAVINVREGFICEELDDIFSLQVFPEIIYPPWGEWVLNVSRSTPQILEWVPKMDVDGICSRRVIRWIRPWLLEGRLLVDSAGHAAVNGSYVPDFSGSAVRYVKTPAEGPKAVELRHIDPHWAFVSVEDGKEQLLYTAVADALVGQWNTDSQLAKASGALPGPRISFWQQAPDEDLLAAQKSLALNVRPRCVCRLPSEAAASMVVSEGVAAHFAGDAVVFVDFETDGTPEEAFPALGAPLPATWRLHLPARAGAGGGLNQPGEEGGCDLPGALRQGLEALLVKGAGTVAISAKGGSPADKEALAAAAVTALLDVAGEGRERRTGRKVSGSNAANSAGRPLELHLVVEGPPPDILRSRDAVERAIAKRSDLASP</sequence>
<dbReference type="OrthoDB" id="10537472at2759"/>
<dbReference type="EMBL" id="CAJNDS010001557">
    <property type="protein sequence ID" value="CAE7265264.1"/>
    <property type="molecule type" value="Genomic_DNA"/>
</dbReference>
<keyword evidence="3" id="KW-1185">Reference proteome</keyword>
<dbReference type="AlphaFoldDB" id="A0A812MDJ8"/>